<dbReference type="AlphaFoldDB" id="A0A0D2EQY8"/>
<proteinExistence type="predicted"/>
<keyword evidence="1" id="KW-0378">Hydrolase</keyword>
<dbReference type="InterPro" id="IPR050300">
    <property type="entry name" value="GDXG_lipolytic_enzyme"/>
</dbReference>
<dbReference type="InterPro" id="IPR029058">
    <property type="entry name" value="AB_hydrolase_fold"/>
</dbReference>
<keyword evidence="5" id="KW-1185">Reference proteome</keyword>
<dbReference type="HOGENOM" id="CLU_549810_0_0_1"/>
<dbReference type="OrthoDB" id="408631at2759"/>
<dbReference type="RefSeq" id="XP_013280505.1">
    <property type="nucleotide sequence ID" value="XM_013425051.1"/>
</dbReference>
<feature type="chain" id="PRO_5002241370" description="Alpha/beta hydrolase fold-3 domain-containing protein" evidence="2">
    <location>
        <begin position="29"/>
        <end position="510"/>
    </location>
</feature>
<evidence type="ECO:0000259" key="3">
    <source>
        <dbReference type="Pfam" id="PF07859"/>
    </source>
</evidence>
<dbReference type="InterPro" id="IPR013094">
    <property type="entry name" value="AB_hydrolase_3"/>
</dbReference>
<dbReference type="STRING" id="1442368.A0A0D2EQY8"/>
<dbReference type="PANTHER" id="PTHR48081:SF8">
    <property type="entry name" value="ALPHA_BETA HYDROLASE FOLD-3 DOMAIN-CONTAINING PROTEIN-RELATED"/>
    <property type="match status" value="1"/>
</dbReference>
<dbReference type="SUPFAM" id="SSF53474">
    <property type="entry name" value="alpha/beta-Hydrolases"/>
    <property type="match status" value="1"/>
</dbReference>
<reference evidence="4 5" key="1">
    <citation type="submission" date="2015-01" db="EMBL/GenBank/DDBJ databases">
        <title>The Genome Sequence of Fonsecaea pedrosoi CBS 271.37.</title>
        <authorList>
            <consortium name="The Broad Institute Genomics Platform"/>
            <person name="Cuomo C."/>
            <person name="de Hoog S."/>
            <person name="Gorbushina A."/>
            <person name="Stielow B."/>
            <person name="Teixiera M."/>
            <person name="Abouelleil A."/>
            <person name="Chapman S.B."/>
            <person name="Priest M."/>
            <person name="Young S.K."/>
            <person name="Wortman J."/>
            <person name="Nusbaum C."/>
            <person name="Birren B."/>
        </authorList>
    </citation>
    <scope>NUCLEOTIDE SEQUENCE [LARGE SCALE GENOMIC DNA]</scope>
    <source>
        <strain evidence="4 5">CBS 271.37</strain>
    </source>
</reference>
<sequence length="510" mass="57799">METVSQSENLSRCILAVLLTWIFTEDNAFDLSCRPAFGVITPWNITQTQMFINAHFAGRNLRWVEVWQQAYHLGKLLEDAGYENSDSKLWTIHFNWLMNAAIIYLCAVSRTVTRDFHRPRALPVEVMTRFIGRLFNIPFTIQDLEYYITHWVTVLSGCAGKVQANPNASAAKLEWTMAKYLTVPLSPLMPNISRQLCGPYRRFHEEVVQWYPPRVWRNRLTPMSPYQTSSTDIVFNLDAYTSDHDLPCGLRVRQFVPRRNERRDLPVLVWFAGGGWMLGDISGDNNVLSHIAVGTDSPVDCGCRVFSGAYRRREFPIPHDDALVIADWVRNRVGRRNIIIAGVSSGGNLAAATALTWSAQGRPPAGLLLIAPSLDNTWDCEGRWRENWDAPWLTPATMRFFQNRCFQGPGDRSKENWRASPIYANQRIIDAARAFPTKVVAMGGDILCQESIDFVARLEAARCPTTLSIFPYGHTGLLMQGIVGTALIEEMIQWIKRRTKSPASGVSQSW</sequence>
<evidence type="ECO:0000313" key="4">
    <source>
        <dbReference type="EMBL" id="KIW76697.1"/>
    </source>
</evidence>
<feature type="domain" description="Alpha/beta hydrolase fold-3" evidence="3">
    <location>
        <begin position="268"/>
        <end position="469"/>
    </location>
</feature>
<dbReference type="GeneID" id="25308631"/>
<gene>
    <name evidence="4" type="ORF">Z517_09141</name>
</gene>
<dbReference type="Proteomes" id="UP000053029">
    <property type="component" value="Unassembled WGS sequence"/>
</dbReference>
<dbReference type="VEuPathDB" id="FungiDB:Z517_09141"/>
<evidence type="ECO:0000256" key="2">
    <source>
        <dbReference type="SAM" id="SignalP"/>
    </source>
</evidence>
<feature type="signal peptide" evidence="2">
    <location>
        <begin position="1"/>
        <end position="28"/>
    </location>
</feature>
<dbReference type="Pfam" id="PF07859">
    <property type="entry name" value="Abhydrolase_3"/>
    <property type="match status" value="1"/>
</dbReference>
<dbReference type="GO" id="GO:0016787">
    <property type="term" value="F:hydrolase activity"/>
    <property type="evidence" value="ECO:0007669"/>
    <property type="project" value="UniProtKB-KW"/>
</dbReference>
<name>A0A0D2EQY8_9EURO</name>
<keyword evidence="2" id="KW-0732">Signal</keyword>
<dbReference type="Gene3D" id="3.40.50.1820">
    <property type="entry name" value="alpha/beta hydrolase"/>
    <property type="match status" value="1"/>
</dbReference>
<accession>A0A0D2EQY8</accession>
<protein>
    <recommendedName>
        <fullName evidence="3">Alpha/beta hydrolase fold-3 domain-containing protein</fullName>
    </recommendedName>
</protein>
<evidence type="ECO:0000256" key="1">
    <source>
        <dbReference type="ARBA" id="ARBA00022801"/>
    </source>
</evidence>
<evidence type="ECO:0000313" key="5">
    <source>
        <dbReference type="Proteomes" id="UP000053029"/>
    </source>
</evidence>
<dbReference type="EMBL" id="KN846974">
    <property type="protein sequence ID" value="KIW76697.1"/>
    <property type="molecule type" value="Genomic_DNA"/>
</dbReference>
<organism evidence="4 5">
    <name type="scientific">Fonsecaea pedrosoi CBS 271.37</name>
    <dbReference type="NCBI Taxonomy" id="1442368"/>
    <lineage>
        <taxon>Eukaryota</taxon>
        <taxon>Fungi</taxon>
        <taxon>Dikarya</taxon>
        <taxon>Ascomycota</taxon>
        <taxon>Pezizomycotina</taxon>
        <taxon>Eurotiomycetes</taxon>
        <taxon>Chaetothyriomycetidae</taxon>
        <taxon>Chaetothyriales</taxon>
        <taxon>Herpotrichiellaceae</taxon>
        <taxon>Fonsecaea</taxon>
    </lineage>
</organism>
<dbReference type="PANTHER" id="PTHR48081">
    <property type="entry name" value="AB HYDROLASE SUPERFAMILY PROTEIN C4A8.06C"/>
    <property type="match status" value="1"/>
</dbReference>